<sequence>MLWPRRIRLDSFCLITLWRSLPWKLMGQ</sequence>
<organism evidence="1">
    <name type="scientific">Anguilla anguilla</name>
    <name type="common">European freshwater eel</name>
    <name type="synonym">Muraena anguilla</name>
    <dbReference type="NCBI Taxonomy" id="7936"/>
    <lineage>
        <taxon>Eukaryota</taxon>
        <taxon>Metazoa</taxon>
        <taxon>Chordata</taxon>
        <taxon>Craniata</taxon>
        <taxon>Vertebrata</taxon>
        <taxon>Euteleostomi</taxon>
        <taxon>Actinopterygii</taxon>
        <taxon>Neopterygii</taxon>
        <taxon>Teleostei</taxon>
        <taxon>Anguilliformes</taxon>
        <taxon>Anguillidae</taxon>
        <taxon>Anguilla</taxon>
    </lineage>
</organism>
<dbReference type="AlphaFoldDB" id="A0A0E9XVZ7"/>
<proteinExistence type="predicted"/>
<reference evidence="1" key="2">
    <citation type="journal article" date="2015" name="Fish Shellfish Immunol.">
        <title>Early steps in the European eel (Anguilla anguilla)-Vibrio vulnificus interaction in the gills: Role of the RtxA13 toxin.</title>
        <authorList>
            <person name="Callol A."/>
            <person name="Pajuelo D."/>
            <person name="Ebbesson L."/>
            <person name="Teles M."/>
            <person name="MacKenzie S."/>
            <person name="Amaro C."/>
        </authorList>
    </citation>
    <scope>NUCLEOTIDE SEQUENCE</scope>
</reference>
<protein>
    <submittedName>
        <fullName evidence="1">Uncharacterized protein</fullName>
    </submittedName>
</protein>
<dbReference type="EMBL" id="GBXM01001685">
    <property type="protein sequence ID" value="JAI06893.1"/>
    <property type="molecule type" value="Transcribed_RNA"/>
</dbReference>
<dbReference type="EMBL" id="GBXM01001684">
    <property type="protein sequence ID" value="JAI06894.1"/>
    <property type="molecule type" value="Transcribed_RNA"/>
</dbReference>
<name>A0A0E9XVZ7_ANGAN</name>
<accession>A0A0E9XVZ7</accession>
<evidence type="ECO:0000313" key="1">
    <source>
        <dbReference type="EMBL" id="JAI06893.1"/>
    </source>
</evidence>
<reference evidence="1" key="1">
    <citation type="submission" date="2014-11" db="EMBL/GenBank/DDBJ databases">
        <authorList>
            <person name="Amaro Gonzalez C."/>
        </authorList>
    </citation>
    <scope>NUCLEOTIDE SEQUENCE</scope>
</reference>